<evidence type="ECO:0000313" key="1">
    <source>
        <dbReference type="EMBL" id="TKW24776.1"/>
    </source>
</evidence>
<proteinExistence type="predicted"/>
<protein>
    <submittedName>
        <fullName evidence="1">Uncharacterized protein</fullName>
    </submittedName>
</protein>
<accession>A0A4V6D982</accession>
<sequence>MHVHGQLWEEKNWPSSAATLRPLLLELQLLLIMLLLEGLYQASNIQAATLEEQGKRFRALVICTRRLVAEMTCSPSASPFVSPSHLSQHSTYLWFQIFHTEAARDLDTPLLCPPGRCRILMSSFHLPAWKLTASRPAPEQVADPA</sequence>
<reference evidence="1" key="1">
    <citation type="submission" date="2019-03" db="EMBL/GenBank/DDBJ databases">
        <title>WGS assembly of Setaria viridis.</title>
        <authorList>
            <person name="Huang P."/>
            <person name="Jenkins J."/>
            <person name="Grimwood J."/>
            <person name="Barry K."/>
            <person name="Healey A."/>
            <person name="Mamidi S."/>
            <person name="Sreedasyam A."/>
            <person name="Shu S."/>
            <person name="Feldman M."/>
            <person name="Wu J."/>
            <person name="Yu Y."/>
            <person name="Chen C."/>
            <person name="Johnson J."/>
            <person name="Rokhsar D."/>
            <person name="Baxter I."/>
            <person name="Schmutz J."/>
            <person name="Brutnell T."/>
            <person name="Kellogg E."/>
        </authorList>
    </citation>
    <scope>NUCLEOTIDE SEQUENCE [LARGE SCALE GENOMIC DNA]</scope>
</reference>
<dbReference type="AlphaFoldDB" id="A0A4V6D982"/>
<gene>
    <name evidence="1" type="ORF">SEVIR_3G071732v2</name>
</gene>
<name>A0A4V6D982_SETVI</name>
<evidence type="ECO:0000313" key="2">
    <source>
        <dbReference type="Proteomes" id="UP000298652"/>
    </source>
</evidence>
<keyword evidence="2" id="KW-1185">Reference proteome</keyword>
<dbReference type="EMBL" id="CM016554">
    <property type="protein sequence ID" value="TKW24776.1"/>
    <property type="molecule type" value="Genomic_DNA"/>
</dbReference>
<dbReference type="Gramene" id="TKW24776">
    <property type="protein sequence ID" value="TKW24776"/>
    <property type="gene ID" value="SEVIR_3G071732v2"/>
</dbReference>
<dbReference type="Proteomes" id="UP000298652">
    <property type="component" value="Chromosome 3"/>
</dbReference>
<organism evidence="1 2">
    <name type="scientific">Setaria viridis</name>
    <name type="common">Green bristlegrass</name>
    <name type="synonym">Setaria italica subsp. viridis</name>
    <dbReference type="NCBI Taxonomy" id="4556"/>
    <lineage>
        <taxon>Eukaryota</taxon>
        <taxon>Viridiplantae</taxon>
        <taxon>Streptophyta</taxon>
        <taxon>Embryophyta</taxon>
        <taxon>Tracheophyta</taxon>
        <taxon>Spermatophyta</taxon>
        <taxon>Magnoliopsida</taxon>
        <taxon>Liliopsida</taxon>
        <taxon>Poales</taxon>
        <taxon>Poaceae</taxon>
        <taxon>PACMAD clade</taxon>
        <taxon>Panicoideae</taxon>
        <taxon>Panicodae</taxon>
        <taxon>Paniceae</taxon>
        <taxon>Cenchrinae</taxon>
        <taxon>Setaria</taxon>
    </lineage>
</organism>